<sequence>MIYNLKPEVKRPALLTTTEITYAYAPTYGGITCQPLKMSIVRPASSAGERLPVLLWVQGGAWKESDRNLRLAELGAFAYRGYLVASIEYRVSSLATFPAQIQDVKAAIRFLRAHADAFGIDGERIGLKGDSAGGHLVALAGTSGDEPAFKTGQWADQSDRVQAVVDLYGPSDLPQMGEVPGFEDHHDPASPESLVLGGPVREMAGAARIANPITYISEDTPPFMILHGTADPVVPISQSELLYDALVAKGVEADFYRIEGAGHATVEFNQQEIFDLIGEFLDKHLK</sequence>
<dbReference type="AlphaFoldDB" id="A0A926HNE1"/>
<dbReference type="InterPro" id="IPR050300">
    <property type="entry name" value="GDXG_lipolytic_enzyme"/>
</dbReference>
<dbReference type="InterPro" id="IPR049492">
    <property type="entry name" value="BD-FAE-like_dom"/>
</dbReference>
<dbReference type="Gene3D" id="3.40.50.1820">
    <property type="entry name" value="alpha/beta hydrolase"/>
    <property type="match status" value="1"/>
</dbReference>
<dbReference type="PANTHER" id="PTHR48081">
    <property type="entry name" value="AB HYDROLASE SUPERFAMILY PROTEIN C4A8.06C"/>
    <property type="match status" value="1"/>
</dbReference>
<keyword evidence="4" id="KW-1185">Reference proteome</keyword>
<dbReference type="GO" id="GO:0016787">
    <property type="term" value="F:hydrolase activity"/>
    <property type="evidence" value="ECO:0007669"/>
    <property type="project" value="UniProtKB-KW"/>
</dbReference>
<proteinExistence type="predicted"/>
<gene>
    <name evidence="3" type="ORF">H8699_11665</name>
</gene>
<comment type="caution">
    <text evidence="3">The sequence shown here is derived from an EMBL/GenBank/DDBJ whole genome shotgun (WGS) entry which is preliminary data.</text>
</comment>
<organism evidence="3 4">
    <name type="scientific">Luoshenia tenuis</name>
    <dbReference type="NCBI Taxonomy" id="2763654"/>
    <lineage>
        <taxon>Bacteria</taxon>
        <taxon>Bacillati</taxon>
        <taxon>Bacillota</taxon>
        <taxon>Clostridia</taxon>
        <taxon>Christensenellales</taxon>
        <taxon>Christensenellaceae</taxon>
        <taxon>Luoshenia</taxon>
    </lineage>
</organism>
<evidence type="ECO:0000313" key="3">
    <source>
        <dbReference type="EMBL" id="MBC8530088.1"/>
    </source>
</evidence>
<dbReference type="EMBL" id="JACRSO010000006">
    <property type="protein sequence ID" value="MBC8530088.1"/>
    <property type="molecule type" value="Genomic_DNA"/>
</dbReference>
<dbReference type="SUPFAM" id="SSF53474">
    <property type="entry name" value="alpha/beta-Hydrolases"/>
    <property type="match status" value="1"/>
</dbReference>
<evidence type="ECO:0000259" key="2">
    <source>
        <dbReference type="Pfam" id="PF20434"/>
    </source>
</evidence>
<accession>A0A926HNE1</accession>
<feature type="domain" description="BD-FAE-like" evidence="2">
    <location>
        <begin position="39"/>
        <end position="246"/>
    </location>
</feature>
<dbReference type="PANTHER" id="PTHR48081:SF13">
    <property type="entry name" value="ALPHA_BETA HYDROLASE"/>
    <property type="match status" value="1"/>
</dbReference>
<reference evidence="3" key="1">
    <citation type="submission" date="2020-08" db="EMBL/GenBank/DDBJ databases">
        <title>Genome public.</title>
        <authorList>
            <person name="Liu C."/>
            <person name="Sun Q."/>
        </authorList>
    </citation>
    <scope>NUCLEOTIDE SEQUENCE</scope>
    <source>
        <strain evidence="3">NSJ-44</strain>
    </source>
</reference>
<dbReference type="Pfam" id="PF20434">
    <property type="entry name" value="BD-FAE"/>
    <property type="match status" value="1"/>
</dbReference>
<keyword evidence="1 3" id="KW-0378">Hydrolase</keyword>
<dbReference type="InterPro" id="IPR029058">
    <property type="entry name" value="AB_hydrolase_fold"/>
</dbReference>
<name>A0A926HNE1_9FIRM</name>
<dbReference type="Proteomes" id="UP000654279">
    <property type="component" value="Unassembled WGS sequence"/>
</dbReference>
<evidence type="ECO:0000313" key="4">
    <source>
        <dbReference type="Proteomes" id="UP000654279"/>
    </source>
</evidence>
<evidence type="ECO:0000256" key="1">
    <source>
        <dbReference type="ARBA" id="ARBA00022801"/>
    </source>
</evidence>
<protein>
    <submittedName>
        <fullName evidence="3">Alpha/beta hydrolase</fullName>
    </submittedName>
</protein>
<dbReference type="RefSeq" id="WP_249285840.1">
    <property type="nucleotide sequence ID" value="NZ_JACRSO010000006.1"/>
</dbReference>